<sequence>MQGKVSFQGDAMPVVSAGVDVSKEWLDVHLHPLGEGRRISNDKAGIGQLKRLLARHRPKSIVMEASSIDLPIALWLDGFAVAVVDPLRAHVCPRLRAGFLGR</sequence>
<accession>A0AAN1EKE0</accession>
<name>A0AAN1EKE0_RHIET</name>
<dbReference type="AlphaFoldDB" id="A0AAN1EKE0"/>
<dbReference type="Proteomes" id="UP000194159">
    <property type="component" value="Chromosome"/>
</dbReference>
<organism evidence="1 2">
    <name type="scientific">Rhizobium etli</name>
    <dbReference type="NCBI Taxonomy" id="29449"/>
    <lineage>
        <taxon>Bacteria</taxon>
        <taxon>Pseudomonadati</taxon>
        <taxon>Pseudomonadota</taxon>
        <taxon>Alphaproteobacteria</taxon>
        <taxon>Hyphomicrobiales</taxon>
        <taxon>Rhizobiaceae</taxon>
        <taxon>Rhizobium/Agrobacterium group</taxon>
        <taxon>Rhizobium</taxon>
    </lineage>
</organism>
<evidence type="ECO:0000313" key="2">
    <source>
        <dbReference type="Proteomes" id="UP000194159"/>
    </source>
</evidence>
<reference evidence="1 2" key="1">
    <citation type="submission" date="2017-04" db="EMBL/GenBank/DDBJ databases">
        <title>Complete genome sequences of Rhizobium genomic linages associated to common bean (phaseolus vulgaris).</title>
        <authorList>
            <person name="Santamaria R.I."/>
            <person name="Bustos P."/>
            <person name="Perez-Carrascal O."/>
            <person name="Martinez-Flores I."/>
            <person name="Juarez S."/>
            <person name="Lozano L."/>
            <person name="Miranda F."/>
            <person name="Vinuesa P."/>
            <person name="Martinez-Romero E."/>
            <person name="Cevallos M.A."/>
            <person name="Romero D."/>
            <person name="Davila G."/>
            <person name="Gonzalez V."/>
        </authorList>
    </citation>
    <scope>NUCLEOTIDE SEQUENCE [LARGE SCALE GENOMIC DNA]</scope>
    <source>
        <strain evidence="1 2">NXC12</strain>
    </source>
</reference>
<protein>
    <submittedName>
        <fullName evidence="1">IS110 family insertion sequence transposase domain-containing protein</fullName>
    </submittedName>
</protein>
<proteinExistence type="predicted"/>
<evidence type="ECO:0000313" key="1">
    <source>
        <dbReference type="EMBL" id="ARQ10739.1"/>
    </source>
</evidence>
<gene>
    <name evidence="1" type="ORF">NXC12_CH02732</name>
</gene>
<dbReference type="EMBL" id="CP020906">
    <property type="protein sequence ID" value="ARQ10739.1"/>
    <property type="molecule type" value="Genomic_DNA"/>
</dbReference>
<dbReference type="RefSeq" id="WP_041678687.1">
    <property type="nucleotide sequence ID" value="NZ_CP020906.1"/>
</dbReference>